<reference evidence="1" key="2">
    <citation type="submission" date="2020-11" db="EMBL/GenBank/DDBJ databases">
        <authorList>
            <person name="McCartney M.A."/>
            <person name="Auch B."/>
            <person name="Kono T."/>
            <person name="Mallez S."/>
            <person name="Becker A."/>
            <person name="Gohl D.M."/>
            <person name="Silverstein K.A.T."/>
            <person name="Koren S."/>
            <person name="Bechman K.B."/>
            <person name="Herman A."/>
            <person name="Abrahante J.E."/>
            <person name="Garbe J."/>
        </authorList>
    </citation>
    <scope>NUCLEOTIDE SEQUENCE</scope>
    <source>
        <strain evidence="1">Duluth1</strain>
        <tissue evidence="1">Whole animal</tissue>
    </source>
</reference>
<dbReference type="AlphaFoldDB" id="A0A9D4ERX8"/>
<sequence>MYFVSESQERCFSTDGILFFTRCRPLPLVYSVYMFIEYIPSDEEPVILVKMGFLDAVDVDAVGFQEIVQLLLFTLQTLCIQCMMRRDCARLVSVLCPPLVTAGVSEPQSVACGGPLRGSGPDVALPCLRFSRTTPHRSNVSCTAM</sequence>
<dbReference type="EMBL" id="JAIWYP010000008">
    <property type="protein sequence ID" value="KAH3784288.1"/>
    <property type="molecule type" value="Genomic_DNA"/>
</dbReference>
<evidence type="ECO:0000313" key="1">
    <source>
        <dbReference type="EMBL" id="KAH3784288.1"/>
    </source>
</evidence>
<keyword evidence="2" id="KW-1185">Reference proteome</keyword>
<proteinExistence type="predicted"/>
<reference evidence="1" key="1">
    <citation type="journal article" date="2019" name="bioRxiv">
        <title>The Genome of the Zebra Mussel, Dreissena polymorpha: A Resource for Invasive Species Research.</title>
        <authorList>
            <person name="McCartney M.A."/>
            <person name="Auch B."/>
            <person name="Kono T."/>
            <person name="Mallez S."/>
            <person name="Zhang Y."/>
            <person name="Obille A."/>
            <person name="Becker A."/>
            <person name="Abrahante J.E."/>
            <person name="Garbe J."/>
            <person name="Badalamenti J.P."/>
            <person name="Herman A."/>
            <person name="Mangelson H."/>
            <person name="Liachko I."/>
            <person name="Sullivan S."/>
            <person name="Sone E.D."/>
            <person name="Koren S."/>
            <person name="Silverstein K.A.T."/>
            <person name="Beckman K.B."/>
            <person name="Gohl D.M."/>
        </authorList>
    </citation>
    <scope>NUCLEOTIDE SEQUENCE</scope>
    <source>
        <strain evidence="1">Duluth1</strain>
        <tissue evidence="1">Whole animal</tissue>
    </source>
</reference>
<evidence type="ECO:0000313" key="2">
    <source>
        <dbReference type="Proteomes" id="UP000828390"/>
    </source>
</evidence>
<comment type="caution">
    <text evidence="1">The sequence shown here is derived from an EMBL/GenBank/DDBJ whole genome shotgun (WGS) entry which is preliminary data.</text>
</comment>
<dbReference type="Proteomes" id="UP000828390">
    <property type="component" value="Unassembled WGS sequence"/>
</dbReference>
<gene>
    <name evidence="1" type="ORF">DPMN_162242</name>
</gene>
<organism evidence="1 2">
    <name type="scientific">Dreissena polymorpha</name>
    <name type="common">Zebra mussel</name>
    <name type="synonym">Mytilus polymorpha</name>
    <dbReference type="NCBI Taxonomy" id="45954"/>
    <lineage>
        <taxon>Eukaryota</taxon>
        <taxon>Metazoa</taxon>
        <taxon>Spiralia</taxon>
        <taxon>Lophotrochozoa</taxon>
        <taxon>Mollusca</taxon>
        <taxon>Bivalvia</taxon>
        <taxon>Autobranchia</taxon>
        <taxon>Heteroconchia</taxon>
        <taxon>Euheterodonta</taxon>
        <taxon>Imparidentia</taxon>
        <taxon>Neoheterodontei</taxon>
        <taxon>Myida</taxon>
        <taxon>Dreissenoidea</taxon>
        <taxon>Dreissenidae</taxon>
        <taxon>Dreissena</taxon>
    </lineage>
</organism>
<name>A0A9D4ERX8_DREPO</name>
<accession>A0A9D4ERX8</accession>
<protein>
    <submittedName>
        <fullName evidence="1">Uncharacterized protein</fullName>
    </submittedName>
</protein>